<dbReference type="AlphaFoldDB" id="A0A2G9ULH2"/>
<evidence type="ECO:0008006" key="4">
    <source>
        <dbReference type="Google" id="ProtNLM"/>
    </source>
</evidence>
<dbReference type="GO" id="GO:0031012">
    <property type="term" value="C:extracellular matrix"/>
    <property type="evidence" value="ECO:0007669"/>
    <property type="project" value="TreeGrafter"/>
</dbReference>
<dbReference type="Proteomes" id="UP000230423">
    <property type="component" value="Unassembled WGS sequence"/>
</dbReference>
<dbReference type="PANTHER" id="PTHR24023">
    <property type="entry name" value="COLLAGEN ALPHA"/>
    <property type="match status" value="1"/>
</dbReference>
<proteinExistence type="predicted"/>
<sequence>MSYPPSQTWSGKSGWSCELRQNPIVHHVRFTITVNANITTIVLVGRLEKEVRYYLCTSRTYDQPFLGLDGEDGVHGESGAPGLPGAPGVLPEALYQHIDGCMICPYGPKGKQGEPGPPGPQVCALQLTSVPRQVSDCSTLLEKGFSPVNSEFQQENSGKPGFAGKDGQNGIPGSNGSPGEDGPTGASGEPGRE</sequence>
<dbReference type="GO" id="GO:0030020">
    <property type="term" value="F:extracellular matrix structural constituent conferring tensile strength"/>
    <property type="evidence" value="ECO:0007669"/>
    <property type="project" value="TreeGrafter"/>
</dbReference>
<feature type="non-terminal residue" evidence="2">
    <location>
        <position position="193"/>
    </location>
</feature>
<accession>A0A2G9ULH2</accession>
<evidence type="ECO:0000313" key="3">
    <source>
        <dbReference type="Proteomes" id="UP000230423"/>
    </source>
</evidence>
<keyword evidence="3" id="KW-1185">Reference proteome</keyword>
<feature type="compositionally biased region" description="Polar residues" evidence="1">
    <location>
        <begin position="147"/>
        <end position="157"/>
    </location>
</feature>
<dbReference type="PANTHER" id="PTHR24023:SF1112">
    <property type="entry name" value="COL_CUTICLE_N DOMAIN-CONTAINING PROTEIN-RELATED"/>
    <property type="match status" value="1"/>
</dbReference>
<gene>
    <name evidence="2" type="ORF">TELCIR_07557</name>
</gene>
<dbReference type="OrthoDB" id="5985978at2759"/>
<feature type="region of interest" description="Disordered" evidence="1">
    <location>
        <begin position="146"/>
        <end position="193"/>
    </location>
</feature>
<dbReference type="GO" id="GO:0005615">
    <property type="term" value="C:extracellular space"/>
    <property type="evidence" value="ECO:0007669"/>
    <property type="project" value="TreeGrafter"/>
</dbReference>
<dbReference type="EMBL" id="KZ346224">
    <property type="protein sequence ID" value="PIO70582.1"/>
    <property type="molecule type" value="Genomic_DNA"/>
</dbReference>
<dbReference type="InterPro" id="IPR050149">
    <property type="entry name" value="Collagen_superfamily"/>
</dbReference>
<reference evidence="2 3" key="1">
    <citation type="submission" date="2015-09" db="EMBL/GenBank/DDBJ databases">
        <title>Draft genome of the parasitic nematode Teladorsagia circumcincta isolate WARC Sus (inbred).</title>
        <authorList>
            <person name="Mitreva M."/>
        </authorList>
    </citation>
    <scope>NUCLEOTIDE SEQUENCE [LARGE SCALE GENOMIC DNA]</scope>
    <source>
        <strain evidence="2 3">S</strain>
    </source>
</reference>
<protein>
    <recommendedName>
        <fullName evidence="4">Collagen triple helix repeat protein</fullName>
    </recommendedName>
</protein>
<name>A0A2G9ULH2_TELCI</name>
<dbReference type="GO" id="GO:0030198">
    <property type="term" value="P:extracellular matrix organization"/>
    <property type="evidence" value="ECO:0007669"/>
    <property type="project" value="TreeGrafter"/>
</dbReference>
<evidence type="ECO:0000313" key="2">
    <source>
        <dbReference type="EMBL" id="PIO70582.1"/>
    </source>
</evidence>
<evidence type="ECO:0000256" key="1">
    <source>
        <dbReference type="SAM" id="MobiDB-lite"/>
    </source>
</evidence>
<organism evidence="2 3">
    <name type="scientific">Teladorsagia circumcincta</name>
    <name type="common">Brown stomach worm</name>
    <name type="synonym">Ostertagia circumcincta</name>
    <dbReference type="NCBI Taxonomy" id="45464"/>
    <lineage>
        <taxon>Eukaryota</taxon>
        <taxon>Metazoa</taxon>
        <taxon>Ecdysozoa</taxon>
        <taxon>Nematoda</taxon>
        <taxon>Chromadorea</taxon>
        <taxon>Rhabditida</taxon>
        <taxon>Rhabditina</taxon>
        <taxon>Rhabditomorpha</taxon>
        <taxon>Strongyloidea</taxon>
        <taxon>Trichostrongylidae</taxon>
        <taxon>Teladorsagia</taxon>
    </lineage>
</organism>